<keyword evidence="4" id="KW-1185">Reference proteome</keyword>
<evidence type="ECO:0000256" key="1">
    <source>
        <dbReference type="ARBA" id="ARBA00022801"/>
    </source>
</evidence>
<dbReference type="PANTHER" id="PTHR48081">
    <property type="entry name" value="AB HYDROLASE SUPERFAMILY PROTEIN C4A8.06C"/>
    <property type="match status" value="1"/>
</dbReference>
<keyword evidence="1" id="KW-0378">Hydrolase</keyword>
<dbReference type="Pfam" id="PF20434">
    <property type="entry name" value="BD-FAE"/>
    <property type="match status" value="1"/>
</dbReference>
<reference evidence="3 4" key="1">
    <citation type="submission" date="2019-07" db="EMBL/GenBank/DDBJ databases">
        <title>Whole genome shotgun sequence of Segetibacter aerophilus NBRC 106135.</title>
        <authorList>
            <person name="Hosoyama A."/>
            <person name="Uohara A."/>
            <person name="Ohji S."/>
            <person name="Ichikawa N."/>
        </authorList>
    </citation>
    <scope>NUCLEOTIDE SEQUENCE [LARGE SCALE GENOMIC DNA]</scope>
    <source>
        <strain evidence="3 4">NBRC 106135</strain>
    </source>
</reference>
<dbReference type="PANTHER" id="PTHR48081:SF13">
    <property type="entry name" value="ALPHA_BETA HYDROLASE"/>
    <property type="match status" value="1"/>
</dbReference>
<feature type="domain" description="BD-FAE-like" evidence="2">
    <location>
        <begin position="85"/>
        <end position="267"/>
    </location>
</feature>
<sequence>MHLKKSFLLPTTIPLFTLAFVLIAVVADAQEVIPRDTSFTVYSAFVKERKKYPFIETVRPELPKGVLAKENVVYSSIGQRHLHADVFYPAKKTKLRYPAVLLIFGGGWKSGDKSMSIPMAQRLAAEGYVAVAVEYRLSPEAKYPAAVHDIKAAIRWMRANAQKYNIDKTKIAVHGVSAGGQLAALVGATNSIKKFEGNGGNSKQSSWVNAIMDIDGILAFKHPESAEGQVAAEWLGGTYEQKPQVWEEASALTHAGKNTPPIIFIQSQYPRFTAGYKEMITKLNKYGIYSEVHTVPDTPHPFWLFHPWFEPTMKYTLNFLNKVFKEQHNKL</sequence>
<organism evidence="3 4">
    <name type="scientific">Segetibacter aerophilus</name>
    <dbReference type="NCBI Taxonomy" id="670293"/>
    <lineage>
        <taxon>Bacteria</taxon>
        <taxon>Pseudomonadati</taxon>
        <taxon>Bacteroidota</taxon>
        <taxon>Chitinophagia</taxon>
        <taxon>Chitinophagales</taxon>
        <taxon>Chitinophagaceae</taxon>
        <taxon>Segetibacter</taxon>
    </lineage>
</organism>
<evidence type="ECO:0000313" key="3">
    <source>
        <dbReference type="EMBL" id="GEO10146.1"/>
    </source>
</evidence>
<dbReference type="Proteomes" id="UP000321513">
    <property type="component" value="Unassembled WGS sequence"/>
</dbReference>
<evidence type="ECO:0000313" key="4">
    <source>
        <dbReference type="Proteomes" id="UP000321513"/>
    </source>
</evidence>
<dbReference type="OrthoDB" id="9777975at2"/>
<dbReference type="InterPro" id="IPR029058">
    <property type="entry name" value="AB_hydrolase_fold"/>
</dbReference>
<dbReference type="RefSeq" id="WP_147204255.1">
    <property type="nucleotide sequence ID" value="NZ_BJYT01000009.1"/>
</dbReference>
<dbReference type="Gene3D" id="3.40.50.1820">
    <property type="entry name" value="alpha/beta hydrolase"/>
    <property type="match status" value="1"/>
</dbReference>
<name>A0A512BDV0_9BACT</name>
<dbReference type="SUPFAM" id="SSF53474">
    <property type="entry name" value="alpha/beta-Hydrolases"/>
    <property type="match status" value="1"/>
</dbReference>
<dbReference type="EMBL" id="BJYT01000009">
    <property type="protein sequence ID" value="GEO10146.1"/>
    <property type="molecule type" value="Genomic_DNA"/>
</dbReference>
<accession>A0A512BDV0</accession>
<proteinExistence type="predicted"/>
<dbReference type="AlphaFoldDB" id="A0A512BDV0"/>
<dbReference type="InterPro" id="IPR050300">
    <property type="entry name" value="GDXG_lipolytic_enzyme"/>
</dbReference>
<dbReference type="GO" id="GO:0016787">
    <property type="term" value="F:hydrolase activity"/>
    <property type="evidence" value="ECO:0007669"/>
    <property type="project" value="UniProtKB-KW"/>
</dbReference>
<protein>
    <recommendedName>
        <fullName evidence="2">BD-FAE-like domain-containing protein</fullName>
    </recommendedName>
</protein>
<dbReference type="InterPro" id="IPR049492">
    <property type="entry name" value="BD-FAE-like_dom"/>
</dbReference>
<gene>
    <name evidence="3" type="ORF">SAE01_26420</name>
</gene>
<evidence type="ECO:0000259" key="2">
    <source>
        <dbReference type="Pfam" id="PF20434"/>
    </source>
</evidence>
<comment type="caution">
    <text evidence="3">The sequence shown here is derived from an EMBL/GenBank/DDBJ whole genome shotgun (WGS) entry which is preliminary data.</text>
</comment>